<dbReference type="InterPro" id="IPR010982">
    <property type="entry name" value="Lambda_DNA-bd_dom_sf"/>
</dbReference>
<reference evidence="2 3" key="1">
    <citation type="submission" date="2019-05" db="EMBL/GenBank/DDBJ databases">
        <title>Draft genome sequence of Actinomadura sp. 14C53.</title>
        <authorList>
            <person name="Saricaoglu S."/>
            <person name="Isik K."/>
        </authorList>
    </citation>
    <scope>NUCLEOTIDE SEQUENCE [LARGE SCALE GENOMIC DNA]</scope>
    <source>
        <strain evidence="2 3">14C53</strain>
    </source>
</reference>
<proteinExistence type="predicted"/>
<dbReference type="AlphaFoldDB" id="A0A5C4J6Z9"/>
<dbReference type="InterPro" id="IPR043917">
    <property type="entry name" value="DUF5753"/>
</dbReference>
<dbReference type="RefSeq" id="WP_138647946.1">
    <property type="nucleotide sequence ID" value="NZ_VCKW01000157.1"/>
</dbReference>
<dbReference type="OrthoDB" id="3355929at2"/>
<name>A0A5C4J6Z9_9ACTN</name>
<gene>
    <name evidence="2" type="ORF">ETD83_26620</name>
</gene>
<dbReference type="Pfam" id="PF13560">
    <property type="entry name" value="HTH_31"/>
    <property type="match status" value="1"/>
</dbReference>
<protein>
    <submittedName>
        <fullName evidence="2">Helix-turn-helix domain-containing protein</fullName>
    </submittedName>
</protein>
<organism evidence="2 3">
    <name type="scientific">Actinomadura soli</name>
    <dbReference type="NCBI Taxonomy" id="2508997"/>
    <lineage>
        <taxon>Bacteria</taxon>
        <taxon>Bacillati</taxon>
        <taxon>Actinomycetota</taxon>
        <taxon>Actinomycetes</taxon>
        <taxon>Streptosporangiales</taxon>
        <taxon>Thermomonosporaceae</taxon>
        <taxon>Actinomadura</taxon>
    </lineage>
</organism>
<accession>A0A5C4J6Z9</accession>
<evidence type="ECO:0000313" key="3">
    <source>
        <dbReference type="Proteomes" id="UP000309174"/>
    </source>
</evidence>
<evidence type="ECO:0000259" key="1">
    <source>
        <dbReference type="Pfam" id="PF19054"/>
    </source>
</evidence>
<sequence length="268" mass="29972">MNVNESPDPRLNLWATIAFFLRFFRMQQGQTGDTVARWLNRSRSSISRLESGESQLKESEAAILDAKWNTGGLFGVLLWFARLGHDPNWNKNYLAFEARSSEIRMYDGQLVPAPFQTPDYARALLMAGRAKNLEKAVEARMARRAILHKPDAPEVWVLIAETVLGPHVGGRDVMREQIAHLIELSQLPHVILRIVPNSAGANEGLDGPFKVLKVKEGEIGFLEAPNGGRLELDAEEVAGLRKRFDRIGAIALPVEMSRALLKDAMEHM</sequence>
<dbReference type="SUPFAM" id="SSF47413">
    <property type="entry name" value="lambda repressor-like DNA-binding domains"/>
    <property type="match status" value="1"/>
</dbReference>
<keyword evidence="3" id="KW-1185">Reference proteome</keyword>
<dbReference type="EMBL" id="VCKW01000157">
    <property type="protein sequence ID" value="TMQ92807.1"/>
    <property type="molecule type" value="Genomic_DNA"/>
</dbReference>
<evidence type="ECO:0000313" key="2">
    <source>
        <dbReference type="EMBL" id="TMQ92807.1"/>
    </source>
</evidence>
<dbReference type="GO" id="GO:0003677">
    <property type="term" value="F:DNA binding"/>
    <property type="evidence" value="ECO:0007669"/>
    <property type="project" value="InterPro"/>
</dbReference>
<feature type="domain" description="DUF5753" evidence="1">
    <location>
        <begin position="92"/>
        <end position="262"/>
    </location>
</feature>
<dbReference type="Pfam" id="PF19054">
    <property type="entry name" value="DUF5753"/>
    <property type="match status" value="1"/>
</dbReference>
<comment type="caution">
    <text evidence="2">The sequence shown here is derived from an EMBL/GenBank/DDBJ whole genome shotgun (WGS) entry which is preliminary data.</text>
</comment>
<dbReference type="Proteomes" id="UP000309174">
    <property type="component" value="Unassembled WGS sequence"/>
</dbReference>